<evidence type="ECO:0000313" key="3">
    <source>
        <dbReference type="Proteomes" id="UP000462055"/>
    </source>
</evidence>
<dbReference type="Pfam" id="PF04149">
    <property type="entry name" value="DUF397"/>
    <property type="match status" value="1"/>
</dbReference>
<accession>A0A6I4M3M0</accession>
<dbReference type="Proteomes" id="UP000462055">
    <property type="component" value="Unassembled WGS sequence"/>
</dbReference>
<organism evidence="2 3">
    <name type="scientific">Actinomadura physcomitrii</name>
    <dbReference type="NCBI Taxonomy" id="2650748"/>
    <lineage>
        <taxon>Bacteria</taxon>
        <taxon>Bacillati</taxon>
        <taxon>Actinomycetota</taxon>
        <taxon>Actinomycetes</taxon>
        <taxon>Streptosporangiales</taxon>
        <taxon>Thermomonosporaceae</taxon>
        <taxon>Actinomadura</taxon>
    </lineage>
</organism>
<gene>
    <name evidence="2" type="ORF">F8568_009710</name>
</gene>
<keyword evidence="3" id="KW-1185">Reference proteome</keyword>
<comment type="caution">
    <text evidence="2">The sequence shown here is derived from an EMBL/GenBank/DDBJ whole genome shotgun (WGS) entry which is preliminary data.</text>
</comment>
<proteinExistence type="predicted"/>
<feature type="domain" description="DUF397" evidence="1">
    <location>
        <begin position="8"/>
        <end position="60"/>
    </location>
</feature>
<name>A0A6I4M3M0_9ACTN</name>
<evidence type="ECO:0000313" key="2">
    <source>
        <dbReference type="EMBL" id="MWA00648.1"/>
    </source>
</evidence>
<sequence length="67" mass="7253">MTHRPSVRWRKSSYSGHSGGDCVEVANLASVVGVRDSKDPEGPELAFDAAAWRVFAREVKGGEHDLA</sequence>
<dbReference type="AlphaFoldDB" id="A0A6I4M3M0"/>
<dbReference type="InterPro" id="IPR007278">
    <property type="entry name" value="DUF397"/>
</dbReference>
<protein>
    <submittedName>
        <fullName evidence="2">DUF397 domain-containing protein</fullName>
    </submittedName>
</protein>
<reference evidence="2" key="1">
    <citation type="submission" date="2019-12" db="EMBL/GenBank/DDBJ databases">
        <title>Actinomadura physcomitrii sp. nov., a novel actinomycete isolated from moss [Physcomitrium sphaericum (Ludw) Fuernr].</title>
        <authorList>
            <person name="Zhuang X."/>
        </authorList>
    </citation>
    <scope>NUCLEOTIDE SEQUENCE [LARGE SCALE GENOMIC DNA]</scope>
    <source>
        <strain evidence="2">LD22</strain>
    </source>
</reference>
<dbReference type="EMBL" id="WBMS02000006">
    <property type="protein sequence ID" value="MWA00648.1"/>
    <property type="molecule type" value="Genomic_DNA"/>
</dbReference>
<evidence type="ECO:0000259" key="1">
    <source>
        <dbReference type="Pfam" id="PF04149"/>
    </source>
</evidence>